<keyword evidence="5" id="KW-1185">Reference proteome</keyword>
<dbReference type="RefSeq" id="WP_203656686.1">
    <property type="nucleotide sequence ID" value="NZ_BAAAZM010000004.1"/>
</dbReference>
<name>A0A8J3JA25_9ACTN</name>
<evidence type="ECO:0000256" key="2">
    <source>
        <dbReference type="SAM" id="SignalP"/>
    </source>
</evidence>
<dbReference type="AlphaFoldDB" id="A0A8J3JA25"/>
<dbReference type="PANTHER" id="PTHR33308:SF9">
    <property type="entry name" value="PEPTIDOGLYCAN HYDROLASE FLGJ"/>
    <property type="match status" value="1"/>
</dbReference>
<dbReference type="Pfam" id="PF01832">
    <property type="entry name" value="Glucosaminidase"/>
    <property type="match status" value="1"/>
</dbReference>
<gene>
    <name evidence="4" type="ORF">Aru02nite_18870</name>
</gene>
<organism evidence="4 5">
    <name type="scientific">Actinocatenispora rupis</name>
    <dbReference type="NCBI Taxonomy" id="519421"/>
    <lineage>
        <taxon>Bacteria</taxon>
        <taxon>Bacillati</taxon>
        <taxon>Actinomycetota</taxon>
        <taxon>Actinomycetes</taxon>
        <taxon>Micromonosporales</taxon>
        <taxon>Micromonosporaceae</taxon>
        <taxon>Actinocatenispora</taxon>
    </lineage>
</organism>
<reference evidence="4" key="1">
    <citation type="submission" date="2021-01" db="EMBL/GenBank/DDBJ databases">
        <title>Whole genome shotgun sequence of Actinocatenispora rupis NBRC 107355.</title>
        <authorList>
            <person name="Komaki H."/>
            <person name="Tamura T."/>
        </authorList>
    </citation>
    <scope>NUCLEOTIDE SEQUENCE</scope>
    <source>
        <strain evidence="4">NBRC 107355</strain>
    </source>
</reference>
<feature type="domain" description="Mannosyl-glycoprotein endo-beta-N-acetylglucosamidase-like" evidence="3">
    <location>
        <begin position="113"/>
        <end position="277"/>
    </location>
</feature>
<protein>
    <recommendedName>
        <fullName evidence="3">Mannosyl-glycoprotein endo-beta-N-acetylglucosamidase-like domain-containing protein</fullName>
    </recommendedName>
</protein>
<dbReference type="PANTHER" id="PTHR33308">
    <property type="entry name" value="PEPTIDOGLYCAN HYDROLASE FLGJ"/>
    <property type="match status" value="1"/>
</dbReference>
<dbReference type="PRINTS" id="PR01002">
    <property type="entry name" value="FLGFLGJ"/>
</dbReference>
<feature type="signal peptide" evidence="2">
    <location>
        <begin position="1"/>
        <end position="21"/>
    </location>
</feature>
<sequence length="278" mass="29740">MPKFGITAIACGVAAAVGAMALDSPAVSAGGAAVTGHAHTAGIRLNVRSAPSLGAARVRTLADGSRLTIACRVTAQRIAGVARTTSDWDRLSDGTYVSDANVSRPVRPTACIAAAVPDAPPTDQAGFIHAVAPLARQSMRDWSVPASVTMAQAILESDWGRSGLSRANANYFGIKCFDGVHGPIAVSCRTYRTGECDRKGRCHTTRAPFRGYLSVRDSFRDHGRFLVVNSRYHNAFRYSRDPDRFAAAIAAAGYATSPHYGRDLVRVMRGYDLYRYDT</sequence>
<evidence type="ECO:0000259" key="3">
    <source>
        <dbReference type="SMART" id="SM00047"/>
    </source>
</evidence>
<dbReference type="Proteomes" id="UP000612808">
    <property type="component" value="Unassembled WGS sequence"/>
</dbReference>
<comment type="caution">
    <text evidence="4">The sequence shown here is derived from an EMBL/GenBank/DDBJ whole genome shotgun (WGS) entry which is preliminary data.</text>
</comment>
<proteinExistence type="predicted"/>
<dbReference type="Gene3D" id="1.10.530.10">
    <property type="match status" value="1"/>
</dbReference>
<dbReference type="InterPro" id="IPR051056">
    <property type="entry name" value="Glycosyl_Hydrolase_73"/>
</dbReference>
<feature type="chain" id="PRO_5035226043" description="Mannosyl-glycoprotein endo-beta-N-acetylglucosamidase-like domain-containing protein" evidence="2">
    <location>
        <begin position="22"/>
        <end position="278"/>
    </location>
</feature>
<keyword evidence="1" id="KW-0378">Hydrolase</keyword>
<evidence type="ECO:0000313" key="5">
    <source>
        <dbReference type="Proteomes" id="UP000612808"/>
    </source>
</evidence>
<dbReference type="EMBL" id="BOMB01000010">
    <property type="protein sequence ID" value="GID10998.1"/>
    <property type="molecule type" value="Genomic_DNA"/>
</dbReference>
<dbReference type="GO" id="GO:0004040">
    <property type="term" value="F:amidase activity"/>
    <property type="evidence" value="ECO:0007669"/>
    <property type="project" value="InterPro"/>
</dbReference>
<dbReference type="InterPro" id="IPR002901">
    <property type="entry name" value="MGlyc_endo_b_GlcNAc-like_dom"/>
</dbReference>
<dbReference type="NCBIfam" id="NF038016">
    <property type="entry name" value="sporang_Gsm"/>
    <property type="match status" value="1"/>
</dbReference>
<accession>A0A8J3JA25</accession>
<evidence type="ECO:0000256" key="1">
    <source>
        <dbReference type="ARBA" id="ARBA00022801"/>
    </source>
</evidence>
<dbReference type="SMART" id="SM00047">
    <property type="entry name" value="LYZ2"/>
    <property type="match status" value="1"/>
</dbReference>
<dbReference type="Gene3D" id="4.10.80.30">
    <property type="entry name" value="DNA polymerase, domain 6"/>
    <property type="match status" value="1"/>
</dbReference>
<keyword evidence="2" id="KW-0732">Signal</keyword>
<evidence type="ECO:0000313" key="4">
    <source>
        <dbReference type="EMBL" id="GID10998.1"/>
    </source>
</evidence>